<comment type="subcellular location">
    <subcellularLocation>
        <location evidence="1">Membrane</location>
        <topology evidence="1">Multi-pass membrane protein</topology>
    </subcellularLocation>
</comment>
<comment type="caution">
    <text evidence="7">The sequence shown here is derived from an EMBL/GenBank/DDBJ whole genome shotgun (WGS) entry which is preliminary data.</text>
</comment>
<gene>
    <name evidence="7" type="ORF">BCR38DRAFT_482459</name>
</gene>
<name>A0A1Y2EBN3_9PEZI</name>
<protein>
    <recommendedName>
        <fullName evidence="9">Major facilitator superfamily domain-containing protein</fullName>
    </recommendedName>
</protein>
<evidence type="ECO:0000256" key="4">
    <source>
        <dbReference type="ARBA" id="ARBA00022989"/>
    </source>
</evidence>
<proteinExistence type="predicted"/>
<accession>A0A1Y2EBN3</accession>
<evidence type="ECO:0000256" key="3">
    <source>
        <dbReference type="ARBA" id="ARBA00022692"/>
    </source>
</evidence>
<dbReference type="InterPro" id="IPR036259">
    <property type="entry name" value="MFS_trans_sf"/>
</dbReference>
<dbReference type="Gene3D" id="1.20.1250.20">
    <property type="entry name" value="MFS general substrate transporter like domains"/>
    <property type="match status" value="1"/>
</dbReference>
<keyword evidence="5 6" id="KW-0472">Membrane</keyword>
<dbReference type="AlphaFoldDB" id="A0A1Y2EBN3"/>
<keyword evidence="3 6" id="KW-0812">Transmembrane</keyword>
<reference evidence="7 8" key="1">
    <citation type="submission" date="2016-07" db="EMBL/GenBank/DDBJ databases">
        <title>Pervasive Adenine N6-methylation of Active Genes in Fungi.</title>
        <authorList>
            <consortium name="DOE Joint Genome Institute"/>
            <person name="Mondo S.J."/>
            <person name="Dannebaum R.O."/>
            <person name="Kuo R.C."/>
            <person name="Labutti K."/>
            <person name="Haridas S."/>
            <person name="Kuo A."/>
            <person name="Salamov A."/>
            <person name="Ahrendt S.R."/>
            <person name="Lipzen A."/>
            <person name="Sullivan W."/>
            <person name="Andreopoulos W.B."/>
            <person name="Clum A."/>
            <person name="Lindquist E."/>
            <person name="Daum C."/>
            <person name="Ramamoorthy G.K."/>
            <person name="Gryganskyi A."/>
            <person name="Culley D."/>
            <person name="Magnuson J.K."/>
            <person name="James T.Y."/>
            <person name="O'Malley M.A."/>
            <person name="Stajich J.E."/>
            <person name="Spatafora J.W."/>
            <person name="Visel A."/>
            <person name="Grigoriev I.V."/>
        </authorList>
    </citation>
    <scope>NUCLEOTIDE SEQUENCE [LARGE SCALE GENOMIC DNA]</scope>
    <source>
        <strain evidence="7 8">CBS 129021</strain>
    </source>
</reference>
<dbReference type="RefSeq" id="XP_040719270.1">
    <property type="nucleotide sequence ID" value="XM_040863509.1"/>
</dbReference>
<dbReference type="PANTHER" id="PTHR19432">
    <property type="entry name" value="SUGAR TRANSPORTER"/>
    <property type="match status" value="1"/>
</dbReference>
<feature type="transmembrane region" description="Helical" evidence="6">
    <location>
        <begin position="60"/>
        <end position="80"/>
    </location>
</feature>
<evidence type="ECO:0000313" key="7">
    <source>
        <dbReference type="EMBL" id="ORY68983.1"/>
    </source>
</evidence>
<keyword evidence="4 6" id="KW-1133">Transmembrane helix</keyword>
<feature type="transmembrane region" description="Helical" evidence="6">
    <location>
        <begin position="26"/>
        <end position="48"/>
    </location>
</feature>
<evidence type="ECO:0000256" key="6">
    <source>
        <dbReference type="SAM" id="Phobius"/>
    </source>
</evidence>
<dbReference type="EMBL" id="MCFJ01000003">
    <property type="protein sequence ID" value="ORY68983.1"/>
    <property type="molecule type" value="Genomic_DNA"/>
</dbReference>
<dbReference type="PANTHER" id="PTHR19432:SF35">
    <property type="entry name" value="SOLUTE CARRIER FAMILY 45 MEMBER 3 ISOFORM X1"/>
    <property type="match status" value="1"/>
</dbReference>
<dbReference type="Proteomes" id="UP000193689">
    <property type="component" value="Unassembled WGS sequence"/>
</dbReference>
<dbReference type="SUPFAM" id="SSF103473">
    <property type="entry name" value="MFS general substrate transporter"/>
    <property type="match status" value="1"/>
</dbReference>
<dbReference type="GO" id="GO:0005886">
    <property type="term" value="C:plasma membrane"/>
    <property type="evidence" value="ECO:0007669"/>
    <property type="project" value="TreeGrafter"/>
</dbReference>
<evidence type="ECO:0008006" key="9">
    <source>
        <dbReference type="Google" id="ProtNLM"/>
    </source>
</evidence>
<keyword evidence="8" id="KW-1185">Reference proteome</keyword>
<dbReference type="GeneID" id="63779721"/>
<dbReference type="GO" id="GO:0008506">
    <property type="term" value="F:sucrose:proton symporter activity"/>
    <property type="evidence" value="ECO:0007669"/>
    <property type="project" value="TreeGrafter"/>
</dbReference>
<evidence type="ECO:0000313" key="8">
    <source>
        <dbReference type="Proteomes" id="UP000193689"/>
    </source>
</evidence>
<dbReference type="InParanoid" id="A0A1Y2EBN3"/>
<evidence type="ECO:0000256" key="5">
    <source>
        <dbReference type="ARBA" id="ARBA00023136"/>
    </source>
</evidence>
<keyword evidence="2" id="KW-0813">Transport</keyword>
<organism evidence="7 8">
    <name type="scientific">Pseudomassariella vexata</name>
    <dbReference type="NCBI Taxonomy" id="1141098"/>
    <lineage>
        <taxon>Eukaryota</taxon>
        <taxon>Fungi</taxon>
        <taxon>Dikarya</taxon>
        <taxon>Ascomycota</taxon>
        <taxon>Pezizomycotina</taxon>
        <taxon>Sordariomycetes</taxon>
        <taxon>Xylariomycetidae</taxon>
        <taxon>Amphisphaeriales</taxon>
        <taxon>Pseudomassariaceae</taxon>
        <taxon>Pseudomassariella</taxon>
    </lineage>
</organism>
<sequence length="131" mass="13909">MHAYSTLIQAFTAEYLLEELEFSESLVSMVLLAGPLAGLVAFPVFGVLRDQHVSRFGKRVPFIVGGALVLIGLLPPLAFARKFAGAVMAVFNVDGNGWHALRLAQVVATICVYGTNFALQALNGGPACSDD</sequence>
<evidence type="ECO:0000256" key="2">
    <source>
        <dbReference type="ARBA" id="ARBA00022448"/>
    </source>
</evidence>
<evidence type="ECO:0000256" key="1">
    <source>
        <dbReference type="ARBA" id="ARBA00004141"/>
    </source>
</evidence>